<dbReference type="PANTHER" id="PTHR43798:SF33">
    <property type="entry name" value="HYDROLASE, PUTATIVE (AFU_ORTHOLOGUE AFUA_2G14860)-RELATED"/>
    <property type="match status" value="1"/>
</dbReference>
<dbReference type="PANTHER" id="PTHR43798">
    <property type="entry name" value="MONOACYLGLYCEROL LIPASE"/>
    <property type="match status" value="1"/>
</dbReference>
<dbReference type="Proteomes" id="UP000661077">
    <property type="component" value="Unassembled WGS sequence"/>
</dbReference>
<dbReference type="InterPro" id="IPR050266">
    <property type="entry name" value="AB_hydrolase_sf"/>
</dbReference>
<proteinExistence type="predicted"/>
<dbReference type="PRINTS" id="PR00111">
    <property type="entry name" value="ABHYDROLASE"/>
</dbReference>
<name>A0ABS1WTV3_9GAMM</name>
<keyword evidence="2" id="KW-0378">Hydrolase</keyword>
<dbReference type="RefSeq" id="WP_203166350.1">
    <property type="nucleotide sequence ID" value="NZ_JAEVLS010000001.1"/>
</dbReference>
<keyword evidence="3" id="KW-1185">Reference proteome</keyword>
<dbReference type="GO" id="GO:0016787">
    <property type="term" value="F:hydrolase activity"/>
    <property type="evidence" value="ECO:0007669"/>
    <property type="project" value="UniProtKB-KW"/>
</dbReference>
<comment type="caution">
    <text evidence="2">The sequence shown here is derived from an EMBL/GenBank/DDBJ whole genome shotgun (WGS) entry which is preliminary data.</text>
</comment>
<organism evidence="2 3">
    <name type="scientific">Steroidobacter gossypii</name>
    <dbReference type="NCBI Taxonomy" id="2805490"/>
    <lineage>
        <taxon>Bacteria</taxon>
        <taxon>Pseudomonadati</taxon>
        <taxon>Pseudomonadota</taxon>
        <taxon>Gammaproteobacteria</taxon>
        <taxon>Steroidobacterales</taxon>
        <taxon>Steroidobacteraceae</taxon>
        <taxon>Steroidobacter</taxon>
    </lineage>
</organism>
<evidence type="ECO:0000313" key="3">
    <source>
        <dbReference type="Proteomes" id="UP000661077"/>
    </source>
</evidence>
<dbReference type="Pfam" id="PF00561">
    <property type="entry name" value="Abhydrolase_1"/>
    <property type="match status" value="1"/>
</dbReference>
<dbReference type="EMBL" id="JAEVLS010000001">
    <property type="protein sequence ID" value="MBM0104400.1"/>
    <property type="molecule type" value="Genomic_DNA"/>
</dbReference>
<evidence type="ECO:0000259" key="1">
    <source>
        <dbReference type="Pfam" id="PF00561"/>
    </source>
</evidence>
<gene>
    <name evidence="2" type="ORF">JM946_06565</name>
</gene>
<accession>A0ABS1WTV3</accession>
<dbReference type="Gene3D" id="3.40.50.1820">
    <property type="entry name" value="alpha/beta hydrolase"/>
    <property type="match status" value="1"/>
</dbReference>
<dbReference type="SUPFAM" id="SSF53474">
    <property type="entry name" value="alpha/beta-Hydrolases"/>
    <property type="match status" value="1"/>
</dbReference>
<reference evidence="2 3" key="1">
    <citation type="journal article" date="2021" name="Int. J. Syst. Evol. Microbiol.">
        <title>Steroidobacter gossypii sp. nov., isolated from soil of cotton cropping field.</title>
        <authorList>
            <person name="Huang R."/>
            <person name="Yang S."/>
            <person name="Zhen C."/>
            <person name="Liu W."/>
        </authorList>
    </citation>
    <scope>NUCLEOTIDE SEQUENCE [LARGE SCALE GENOMIC DNA]</scope>
    <source>
        <strain evidence="2 3">S1-65</strain>
    </source>
</reference>
<dbReference type="InterPro" id="IPR029058">
    <property type="entry name" value="AB_hydrolase_fold"/>
</dbReference>
<feature type="domain" description="AB hydrolase-1" evidence="1">
    <location>
        <begin position="28"/>
        <end position="261"/>
    </location>
</feature>
<sequence>MSRMTEFTSRFVDTNGIRTHYLEAGSGPTLLLMHGGGAGADAYGNWRECIPILARKFRVIAPDMVGFGRSDKPSPDSYTYDQPGRNRQLVSLLQALDIDKAFLVGNSMGGATCIGATLQCPERVARLVLMGSAGLPIPEKPSPQLLHNLNYDFTVDGMRRVIAGLTSPSYTPPEELVQYRYNLTHEPGAKAALAAVNAETRKGTLNYPEDELRKIKQPVLVVNGKQDGVSTLARAYRFLELFENSWGYIVPHCGHWAMIERTADFCGAVERFLTQPVN</sequence>
<evidence type="ECO:0000313" key="2">
    <source>
        <dbReference type="EMBL" id="MBM0104400.1"/>
    </source>
</evidence>
<protein>
    <submittedName>
        <fullName evidence="2">Alpha/beta hydrolase</fullName>
    </submittedName>
</protein>
<dbReference type="InterPro" id="IPR000073">
    <property type="entry name" value="AB_hydrolase_1"/>
</dbReference>